<reference evidence="1" key="1">
    <citation type="journal article" date="2023" name="Mol. Phylogenet. Evol.">
        <title>Genome-scale phylogeny and comparative genomics of the fungal order Sordariales.</title>
        <authorList>
            <person name="Hensen N."/>
            <person name="Bonometti L."/>
            <person name="Westerberg I."/>
            <person name="Brannstrom I.O."/>
            <person name="Guillou S."/>
            <person name="Cros-Aarteil S."/>
            <person name="Calhoun S."/>
            <person name="Haridas S."/>
            <person name="Kuo A."/>
            <person name="Mondo S."/>
            <person name="Pangilinan J."/>
            <person name="Riley R."/>
            <person name="LaButti K."/>
            <person name="Andreopoulos B."/>
            <person name="Lipzen A."/>
            <person name="Chen C."/>
            <person name="Yan M."/>
            <person name="Daum C."/>
            <person name="Ng V."/>
            <person name="Clum A."/>
            <person name="Steindorff A."/>
            <person name="Ohm R.A."/>
            <person name="Martin F."/>
            <person name="Silar P."/>
            <person name="Natvig D.O."/>
            <person name="Lalanne C."/>
            <person name="Gautier V."/>
            <person name="Ament-Velasquez S.L."/>
            <person name="Kruys A."/>
            <person name="Hutchinson M.I."/>
            <person name="Powell A.J."/>
            <person name="Barry K."/>
            <person name="Miller A.N."/>
            <person name="Grigoriev I.V."/>
            <person name="Debuchy R."/>
            <person name="Gladieux P."/>
            <person name="Hiltunen Thoren M."/>
            <person name="Johannesson H."/>
        </authorList>
    </citation>
    <scope>NUCLEOTIDE SEQUENCE</scope>
    <source>
        <strain evidence="1">CBS 626.80</strain>
    </source>
</reference>
<dbReference type="Proteomes" id="UP001303222">
    <property type="component" value="Unassembled WGS sequence"/>
</dbReference>
<proteinExistence type="predicted"/>
<comment type="caution">
    <text evidence="1">The sequence shown here is derived from an EMBL/GenBank/DDBJ whole genome shotgun (WGS) entry which is preliminary data.</text>
</comment>
<protein>
    <recommendedName>
        <fullName evidence="3">F-box domain-containing protein</fullName>
    </recommendedName>
</protein>
<dbReference type="AlphaFoldDB" id="A0AAN6NPL6"/>
<evidence type="ECO:0000313" key="2">
    <source>
        <dbReference type="Proteomes" id="UP001303222"/>
    </source>
</evidence>
<evidence type="ECO:0000313" key="1">
    <source>
        <dbReference type="EMBL" id="KAK3948746.1"/>
    </source>
</evidence>
<name>A0AAN6NPL6_9PEZI</name>
<sequence>MNASSFLANRAPTELIYAIFLQTITSERSQDAVAISLTCRSLRNHWITHRSALLWDLCVEHVPHAQEALLAVCCRRDAELSGGLPPLDISPGDLLSGSASPKSSMTLSEYQHIRALNLLARDRESKLYQYPYTGLPADRPRPNLRERETVLPEDLCSMPEWSDRVHLAIYRTIIVAAGLAGAYQAPTLKATDPEADMSLIFKQVEYAEQHPTNYPKLTAKEVDWLEQFTICNMSSTPGAEEVVFGRVANWLFGNMLEKKSSRDAMAWRFAHDLGRATYCRRLRNSGRVCPVQLVPNSSGTWSHADAHLVVWELMQVFYLFKSLEEDYRMVYRPDNDLSRPRGLAVLAGSYVASERQAPDNLSPPLRHPRPSISVLLPGFTIEVNVQTVMFGIVPATLPRHH</sequence>
<organism evidence="1 2">
    <name type="scientific">Pseudoneurospora amorphoporcata</name>
    <dbReference type="NCBI Taxonomy" id="241081"/>
    <lineage>
        <taxon>Eukaryota</taxon>
        <taxon>Fungi</taxon>
        <taxon>Dikarya</taxon>
        <taxon>Ascomycota</taxon>
        <taxon>Pezizomycotina</taxon>
        <taxon>Sordariomycetes</taxon>
        <taxon>Sordariomycetidae</taxon>
        <taxon>Sordariales</taxon>
        <taxon>Sordariaceae</taxon>
        <taxon>Pseudoneurospora</taxon>
    </lineage>
</organism>
<gene>
    <name evidence="1" type="ORF">QBC32DRAFT_221267</name>
</gene>
<dbReference type="EMBL" id="MU859247">
    <property type="protein sequence ID" value="KAK3948746.1"/>
    <property type="molecule type" value="Genomic_DNA"/>
</dbReference>
<reference evidence="1" key="2">
    <citation type="submission" date="2023-06" db="EMBL/GenBank/DDBJ databases">
        <authorList>
            <consortium name="Lawrence Berkeley National Laboratory"/>
            <person name="Mondo S.J."/>
            <person name="Hensen N."/>
            <person name="Bonometti L."/>
            <person name="Westerberg I."/>
            <person name="Brannstrom I.O."/>
            <person name="Guillou S."/>
            <person name="Cros-Aarteil S."/>
            <person name="Calhoun S."/>
            <person name="Haridas S."/>
            <person name="Kuo A."/>
            <person name="Pangilinan J."/>
            <person name="Riley R."/>
            <person name="Labutti K."/>
            <person name="Andreopoulos B."/>
            <person name="Lipzen A."/>
            <person name="Chen C."/>
            <person name="Yanf M."/>
            <person name="Daum C."/>
            <person name="Ng V."/>
            <person name="Clum A."/>
            <person name="Steindorff A."/>
            <person name="Ohm R."/>
            <person name="Martin F."/>
            <person name="Silar P."/>
            <person name="Natvig D."/>
            <person name="Lalanne C."/>
            <person name="Gautier V."/>
            <person name="Ament-Velasquez S.L."/>
            <person name="Kruys A."/>
            <person name="Hutchinson M.I."/>
            <person name="Powell A.J."/>
            <person name="Barry K."/>
            <person name="Miller A.N."/>
            <person name="Grigoriev I.V."/>
            <person name="Debuchy R."/>
            <person name="Gladieux P."/>
            <person name="Thoren M.H."/>
            <person name="Johannesson H."/>
        </authorList>
    </citation>
    <scope>NUCLEOTIDE SEQUENCE</scope>
    <source>
        <strain evidence="1">CBS 626.80</strain>
    </source>
</reference>
<keyword evidence="2" id="KW-1185">Reference proteome</keyword>
<accession>A0AAN6NPL6</accession>
<evidence type="ECO:0008006" key="3">
    <source>
        <dbReference type="Google" id="ProtNLM"/>
    </source>
</evidence>